<dbReference type="CDD" id="cd21140">
    <property type="entry name" value="Cas6_I-like"/>
    <property type="match status" value="1"/>
</dbReference>
<name>A0A1H0QNR4_9CLOT</name>
<dbReference type="GO" id="GO:0051607">
    <property type="term" value="P:defense response to virus"/>
    <property type="evidence" value="ECO:0007669"/>
    <property type="project" value="UniProtKB-KW"/>
</dbReference>
<dbReference type="PANTHER" id="PTHR36984:SF3">
    <property type="entry name" value="CRISPR-ASSOCIATED ENDORIBONUCLEASE CAS6"/>
    <property type="match status" value="1"/>
</dbReference>
<feature type="domain" description="CRISPR associated protein Cas6 C-terminal" evidence="2">
    <location>
        <begin position="123"/>
        <end position="239"/>
    </location>
</feature>
<gene>
    <name evidence="3" type="ORF">SAMN04488529_102448</name>
</gene>
<dbReference type="PANTHER" id="PTHR36984">
    <property type="entry name" value="CRISPR-ASSOCIATED ENDORIBONUCLEASE CAS6 1"/>
    <property type="match status" value="1"/>
</dbReference>
<dbReference type="Pfam" id="PF01881">
    <property type="entry name" value="Cas_Cas6_C"/>
    <property type="match status" value="1"/>
</dbReference>
<evidence type="ECO:0000313" key="3">
    <source>
        <dbReference type="EMBL" id="SDP18892.1"/>
    </source>
</evidence>
<keyword evidence="1" id="KW-0051">Antiviral defense</keyword>
<evidence type="ECO:0000256" key="1">
    <source>
        <dbReference type="ARBA" id="ARBA00023118"/>
    </source>
</evidence>
<organism evidence="3 4">
    <name type="scientific">Clostridium gasigenes</name>
    <dbReference type="NCBI Taxonomy" id="94869"/>
    <lineage>
        <taxon>Bacteria</taxon>
        <taxon>Bacillati</taxon>
        <taxon>Bacillota</taxon>
        <taxon>Clostridia</taxon>
        <taxon>Eubacteriales</taxon>
        <taxon>Clostridiaceae</taxon>
        <taxon>Clostridium</taxon>
    </lineage>
</organism>
<keyword evidence="4" id="KW-1185">Reference proteome</keyword>
<dbReference type="Gene3D" id="3.30.70.1900">
    <property type="match status" value="1"/>
</dbReference>
<dbReference type="EMBL" id="FNJM01000002">
    <property type="protein sequence ID" value="SDP18892.1"/>
    <property type="molecule type" value="Genomic_DNA"/>
</dbReference>
<dbReference type="InterPro" id="IPR010156">
    <property type="entry name" value="CRISPR-assoc_prot_Cas6"/>
</dbReference>
<evidence type="ECO:0000259" key="2">
    <source>
        <dbReference type="Pfam" id="PF01881"/>
    </source>
</evidence>
<dbReference type="InterPro" id="IPR049435">
    <property type="entry name" value="Cas_Cas6_C"/>
</dbReference>
<dbReference type="Proteomes" id="UP000198597">
    <property type="component" value="Unassembled WGS sequence"/>
</dbReference>
<reference evidence="3 4" key="1">
    <citation type="submission" date="2016-10" db="EMBL/GenBank/DDBJ databases">
        <authorList>
            <person name="de Groot N.N."/>
        </authorList>
    </citation>
    <scope>NUCLEOTIDE SEQUENCE [LARGE SCALE GENOMIC DNA]</scope>
    <source>
        <strain evidence="3 4">DSM 12272</strain>
    </source>
</reference>
<dbReference type="Gene3D" id="3.30.70.1890">
    <property type="match status" value="1"/>
</dbReference>
<dbReference type="NCBIfam" id="TIGR01877">
    <property type="entry name" value="cas_cas6"/>
    <property type="match status" value="1"/>
</dbReference>
<evidence type="ECO:0000313" key="4">
    <source>
        <dbReference type="Proteomes" id="UP000198597"/>
    </source>
</evidence>
<dbReference type="RefSeq" id="WP_089967416.1">
    <property type="nucleotide sequence ID" value="NZ_FNJM01000002.1"/>
</dbReference>
<dbReference type="InterPro" id="IPR045747">
    <property type="entry name" value="CRISPR-assoc_prot_Cas6_N_sf"/>
</dbReference>
<accession>A0A1H0QNR4</accession>
<dbReference type="AlphaFoldDB" id="A0A1H0QNR4"/>
<dbReference type="GO" id="GO:0016788">
    <property type="term" value="F:hydrolase activity, acting on ester bonds"/>
    <property type="evidence" value="ECO:0007669"/>
    <property type="project" value="InterPro"/>
</dbReference>
<dbReference type="OrthoDB" id="45555at2"/>
<dbReference type="STRING" id="94869.SAMN04488529_102448"/>
<sequence length="245" mass="27989">MRFKIELELKSERLLLDYRPAIISLFKHSLTIYEDGKHFSSYYEIGKDKMFTFAVGIPNSKFTKELILVPDKKINIVFSTGNIGTGIVFFNALSIQKNKPYPLANENTMTIKNIIIEKEYPIITDTIDVIFKSPLCVREHNKENNKDTYYSYEKDGFNEAFKNVLKSQIDKSKMLSMSILDDFQITPIRCKKTVVRHHSQFVEATVGSFKFTGNVALLSFLYTNGIGSRKSSGFGLFEIVGGEML</sequence>
<proteinExistence type="predicted"/>
<protein>
    <submittedName>
        <fullName evidence="3">CRISPR-associated endoribonuclease Cas6</fullName>
    </submittedName>
</protein>